<reference evidence="5" key="1">
    <citation type="journal article" date="2019" name="Int. J. Syst. Evol. Microbiol.">
        <title>The Global Catalogue of Microorganisms (GCM) 10K type strain sequencing project: providing services to taxonomists for standard genome sequencing and annotation.</title>
        <authorList>
            <consortium name="The Broad Institute Genomics Platform"/>
            <consortium name="The Broad Institute Genome Sequencing Center for Infectious Disease"/>
            <person name="Wu L."/>
            <person name="Ma J."/>
        </authorList>
    </citation>
    <scope>NUCLEOTIDE SEQUENCE [LARGE SCALE GENOMIC DNA]</scope>
    <source>
        <strain evidence="5">JCM 18081</strain>
    </source>
</reference>
<name>A0ABP9B3P4_9ACTN</name>
<dbReference type="InterPro" id="IPR036291">
    <property type="entry name" value="NAD(P)-bd_dom_sf"/>
</dbReference>
<dbReference type="InterPro" id="IPR050463">
    <property type="entry name" value="Gfo/Idh/MocA_oxidrdct_glycsds"/>
</dbReference>
<dbReference type="Proteomes" id="UP001501265">
    <property type="component" value="Unassembled WGS sequence"/>
</dbReference>
<organism evidence="4 5">
    <name type="scientific">Streptomyces ziwulingensis</name>
    <dbReference type="NCBI Taxonomy" id="1045501"/>
    <lineage>
        <taxon>Bacteria</taxon>
        <taxon>Bacillati</taxon>
        <taxon>Actinomycetota</taxon>
        <taxon>Actinomycetes</taxon>
        <taxon>Kitasatosporales</taxon>
        <taxon>Streptomycetaceae</taxon>
        <taxon>Streptomyces</taxon>
    </lineage>
</organism>
<proteinExistence type="predicted"/>
<dbReference type="EMBL" id="BAABIG010000013">
    <property type="protein sequence ID" value="GAA4789528.1"/>
    <property type="molecule type" value="Genomic_DNA"/>
</dbReference>
<accession>A0ABP9B3P4</accession>
<feature type="domain" description="GFO/IDH/MocA-like oxidoreductase" evidence="3">
    <location>
        <begin position="149"/>
        <end position="237"/>
    </location>
</feature>
<keyword evidence="5" id="KW-1185">Reference proteome</keyword>
<gene>
    <name evidence="4" type="ORF">GCM10023220_12960</name>
</gene>
<comment type="caution">
    <text evidence="4">The sequence shown here is derived from an EMBL/GenBank/DDBJ whole genome shotgun (WGS) entry which is preliminary data.</text>
</comment>
<dbReference type="Pfam" id="PF01408">
    <property type="entry name" value="GFO_IDH_MocA"/>
    <property type="match status" value="1"/>
</dbReference>
<evidence type="ECO:0000313" key="5">
    <source>
        <dbReference type="Proteomes" id="UP001501265"/>
    </source>
</evidence>
<dbReference type="PANTHER" id="PTHR43818:SF11">
    <property type="entry name" value="BCDNA.GH03377"/>
    <property type="match status" value="1"/>
</dbReference>
<dbReference type="PANTHER" id="PTHR43818">
    <property type="entry name" value="BCDNA.GH03377"/>
    <property type="match status" value="1"/>
</dbReference>
<dbReference type="RefSeq" id="WP_345617933.1">
    <property type="nucleotide sequence ID" value="NZ_BAABIG010000013.1"/>
</dbReference>
<feature type="domain" description="Gfo/Idh/MocA-like oxidoreductase N-terminal" evidence="2">
    <location>
        <begin position="1"/>
        <end position="115"/>
    </location>
</feature>
<keyword evidence="1" id="KW-0560">Oxidoreductase</keyword>
<dbReference type="InterPro" id="IPR000683">
    <property type="entry name" value="Gfo/Idh/MocA-like_OxRdtase_N"/>
</dbReference>
<dbReference type="Pfam" id="PF22725">
    <property type="entry name" value="GFO_IDH_MocA_C3"/>
    <property type="match status" value="1"/>
</dbReference>
<protein>
    <submittedName>
        <fullName evidence="4">Gfo/Idh/MocA family oxidoreductase</fullName>
    </submittedName>
</protein>
<dbReference type="SUPFAM" id="SSF55347">
    <property type="entry name" value="Glyceraldehyde-3-phosphate dehydrogenase-like, C-terminal domain"/>
    <property type="match status" value="1"/>
</dbReference>
<dbReference type="InterPro" id="IPR055170">
    <property type="entry name" value="GFO_IDH_MocA-like_dom"/>
</dbReference>
<evidence type="ECO:0000256" key="1">
    <source>
        <dbReference type="ARBA" id="ARBA00023002"/>
    </source>
</evidence>
<dbReference type="Gene3D" id="3.30.360.10">
    <property type="entry name" value="Dihydrodipicolinate Reductase, domain 2"/>
    <property type="match status" value="1"/>
</dbReference>
<evidence type="ECO:0000259" key="3">
    <source>
        <dbReference type="Pfam" id="PF22725"/>
    </source>
</evidence>
<sequence>MRIGLLGTGPWAERTHAPALHRHDGLDFAGVWGRRPEAAAELARRHGVRAYDDVDALFADVDAVAVALPPAVQASYAIRAARAGRHLLLDKPLAVTVEQGRAVTEAVRAAGVASVVFFTTRFQPATERWIEEQAAHDDWFTARAQWLGAVFTGDSPYAASPWRREKGALWDVGPHALSVLLPVLGDVRRVTAATRGPGDTVHAVLDHTGGASSVLTLSLTAPPAAAGVEVELRGGAGVTRLPENADTAVSALRRAGDALLTAARTGRPHPCDAAFGLRVTEILAAAETLLPGGTEGDTGSPAETP</sequence>
<dbReference type="Gene3D" id="3.40.50.720">
    <property type="entry name" value="NAD(P)-binding Rossmann-like Domain"/>
    <property type="match status" value="1"/>
</dbReference>
<dbReference type="SUPFAM" id="SSF51735">
    <property type="entry name" value="NAD(P)-binding Rossmann-fold domains"/>
    <property type="match status" value="1"/>
</dbReference>
<evidence type="ECO:0000259" key="2">
    <source>
        <dbReference type="Pfam" id="PF01408"/>
    </source>
</evidence>
<evidence type="ECO:0000313" key="4">
    <source>
        <dbReference type="EMBL" id="GAA4789528.1"/>
    </source>
</evidence>